<feature type="domain" description="HTH araC/xylS-type" evidence="4">
    <location>
        <begin position="188"/>
        <end position="286"/>
    </location>
</feature>
<dbReference type="InterPro" id="IPR014710">
    <property type="entry name" value="RmlC-like_jellyroll"/>
</dbReference>
<keyword evidence="1" id="KW-0805">Transcription regulation</keyword>
<dbReference type="GO" id="GO:0043565">
    <property type="term" value="F:sequence-specific DNA binding"/>
    <property type="evidence" value="ECO:0007669"/>
    <property type="project" value="InterPro"/>
</dbReference>
<dbReference type="RefSeq" id="WP_089914514.1">
    <property type="nucleotide sequence ID" value="NZ_FOBB01000004.1"/>
</dbReference>
<evidence type="ECO:0000256" key="2">
    <source>
        <dbReference type="ARBA" id="ARBA00023125"/>
    </source>
</evidence>
<keyword evidence="2" id="KW-0238">DNA-binding</keyword>
<dbReference type="PROSITE" id="PS01124">
    <property type="entry name" value="HTH_ARAC_FAMILY_2"/>
    <property type="match status" value="1"/>
</dbReference>
<evidence type="ECO:0000313" key="5">
    <source>
        <dbReference type="EMBL" id="SEM33606.1"/>
    </source>
</evidence>
<keyword evidence="3" id="KW-0804">Transcription</keyword>
<dbReference type="SMART" id="SM00342">
    <property type="entry name" value="HTH_ARAC"/>
    <property type="match status" value="1"/>
</dbReference>
<dbReference type="InterPro" id="IPR018062">
    <property type="entry name" value="HTH_AraC-typ_CS"/>
</dbReference>
<proteinExistence type="predicted"/>
<dbReference type="SUPFAM" id="SSF51215">
    <property type="entry name" value="Regulatory protein AraC"/>
    <property type="match status" value="1"/>
</dbReference>
<gene>
    <name evidence="5" type="ORF">SAMN04488505_10491</name>
</gene>
<organism evidence="5 6">
    <name type="scientific">Chitinophaga rupis</name>
    <dbReference type="NCBI Taxonomy" id="573321"/>
    <lineage>
        <taxon>Bacteria</taxon>
        <taxon>Pseudomonadati</taxon>
        <taxon>Bacteroidota</taxon>
        <taxon>Chitinophagia</taxon>
        <taxon>Chitinophagales</taxon>
        <taxon>Chitinophagaceae</taxon>
        <taxon>Chitinophaga</taxon>
    </lineage>
</organism>
<keyword evidence="6" id="KW-1185">Reference proteome</keyword>
<dbReference type="Proteomes" id="UP000198984">
    <property type="component" value="Unassembled WGS sequence"/>
</dbReference>
<dbReference type="Gene3D" id="2.60.120.10">
    <property type="entry name" value="Jelly Rolls"/>
    <property type="match status" value="1"/>
</dbReference>
<dbReference type="InterPro" id="IPR003313">
    <property type="entry name" value="AraC-bd"/>
</dbReference>
<dbReference type="AlphaFoldDB" id="A0A1H7XIJ5"/>
<evidence type="ECO:0000256" key="3">
    <source>
        <dbReference type="ARBA" id="ARBA00023163"/>
    </source>
</evidence>
<dbReference type="STRING" id="573321.SAMN04488505_10491"/>
<dbReference type="InterPro" id="IPR018060">
    <property type="entry name" value="HTH_AraC"/>
</dbReference>
<sequence>MKNNVLIPVYDISAQMPGASEMPGFTIGRSLNMPAGGAVHPHRHAGFTITLLLSGQMTQYIDFEKYTVAAPAVILLAPDQVHQHGSEDSICESVYIHFDKEFLMAECQGMLNCWACIFDKRAIPVKAAQMQELMNFAGLILREYSSMRPMRDSIIRNLLNALIMACGRLPQHNVAYMQLDTAQSRMVRQFNELSDQHFRDKTQVANYADMMFVTPGHLNDTVKAAVGRTAKQVIDEKRIMEAKRLLFWGDHSVKEIAWQLNFEDDAYFNRFFKKHTGQTPVMFQRSIREKYN</sequence>
<reference evidence="5 6" key="1">
    <citation type="submission" date="2016-10" db="EMBL/GenBank/DDBJ databases">
        <authorList>
            <person name="de Groot N.N."/>
        </authorList>
    </citation>
    <scope>NUCLEOTIDE SEQUENCE [LARGE SCALE GENOMIC DNA]</scope>
    <source>
        <strain evidence="5 6">DSM 21039</strain>
    </source>
</reference>
<evidence type="ECO:0000313" key="6">
    <source>
        <dbReference type="Proteomes" id="UP000198984"/>
    </source>
</evidence>
<dbReference type="SUPFAM" id="SSF46689">
    <property type="entry name" value="Homeodomain-like"/>
    <property type="match status" value="1"/>
</dbReference>
<dbReference type="PANTHER" id="PTHR43280:SF32">
    <property type="entry name" value="TRANSCRIPTIONAL REGULATORY PROTEIN"/>
    <property type="match status" value="1"/>
</dbReference>
<dbReference type="InterPro" id="IPR037923">
    <property type="entry name" value="HTH-like"/>
</dbReference>
<dbReference type="PROSITE" id="PS00041">
    <property type="entry name" value="HTH_ARAC_FAMILY_1"/>
    <property type="match status" value="1"/>
</dbReference>
<name>A0A1H7XIJ5_9BACT</name>
<dbReference type="EMBL" id="FOBB01000004">
    <property type="protein sequence ID" value="SEM33606.1"/>
    <property type="molecule type" value="Genomic_DNA"/>
</dbReference>
<dbReference type="Pfam" id="PF12833">
    <property type="entry name" value="HTH_18"/>
    <property type="match status" value="1"/>
</dbReference>
<evidence type="ECO:0000259" key="4">
    <source>
        <dbReference type="PROSITE" id="PS01124"/>
    </source>
</evidence>
<dbReference type="PANTHER" id="PTHR43280">
    <property type="entry name" value="ARAC-FAMILY TRANSCRIPTIONAL REGULATOR"/>
    <property type="match status" value="1"/>
</dbReference>
<dbReference type="Pfam" id="PF02311">
    <property type="entry name" value="AraC_binding"/>
    <property type="match status" value="1"/>
</dbReference>
<dbReference type="InterPro" id="IPR009057">
    <property type="entry name" value="Homeodomain-like_sf"/>
</dbReference>
<protein>
    <submittedName>
        <fullName evidence="5">Transcriptional regulator, AraC family</fullName>
    </submittedName>
</protein>
<dbReference type="Gene3D" id="1.10.10.60">
    <property type="entry name" value="Homeodomain-like"/>
    <property type="match status" value="1"/>
</dbReference>
<dbReference type="OrthoDB" id="2585681at2"/>
<dbReference type="GO" id="GO:0003700">
    <property type="term" value="F:DNA-binding transcription factor activity"/>
    <property type="evidence" value="ECO:0007669"/>
    <property type="project" value="InterPro"/>
</dbReference>
<accession>A0A1H7XIJ5</accession>
<evidence type="ECO:0000256" key="1">
    <source>
        <dbReference type="ARBA" id="ARBA00023015"/>
    </source>
</evidence>